<sequence length="115" mass="13370">MLKTTEKNVSSKIVVSSLHMIREGGVNKKSWKKRKGMSKGWKKVPPPPKKESIAKDAECFHCRKIRHWKRNLPSYLAELKRGYRIYICNNVLGMRSNKRLEKGCHGAAYVKWELS</sequence>
<feature type="region of interest" description="Disordered" evidence="1">
    <location>
        <begin position="27"/>
        <end position="52"/>
    </location>
</feature>
<accession>A0A6L2MDF7</accession>
<reference evidence="2" key="1">
    <citation type="journal article" date="2019" name="Sci. Rep.">
        <title>Draft genome of Tanacetum cinerariifolium, the natural source of mosquito coil.</title>
        <authorList>
            <person name="Yamashiro T."/>
            <person name="Shiraishi A."/>
            <person name="Satake H."/>
            <person name="Nakayama K."/>
        </authorList>
    </citation>
    <scope>NUCLEOTIDE SEQUENCE</scope>
</reference>
<feature type="compositionally biased region" description="Basic residues" evidence="1">
    <location>
        <begin position="29"/>
        <end position="42"/>
    </location>
</feature>
<dbReference type="EMBL" id="BKCJ010006282">
    <property type="protein sequence ID" value="GEU71297.1"/>
    <property type="molecule type" value="Genomic_DNA"/>
</dbReference>
<organism evidence="2">
    <name type="scientific">Tanacetum cinerariifolium</name>
    <name type="common">Dalmatian daisy</name>
    <name type="synonym">Chrysanthemum cinerariifolium</name>
    <dbReference type="NCBI Taxonomy" id="118510"/>
    <lineage>
        <taxon>Eukaryota</taxon>
        <taxon>Viridiplantae</taxon>
        <taxon>Streptophyta</taxon>
        <taxon>Embryophyta</taxon>
        <taxon>Tracheophyta</taxon>
        <taxon>Spermatophyta</taxon>
        <taxon>Magnoliopsida</taxon>
        <taxon>eudicotyledons</taxon>
        <taxon>Gunneridae</taxon>
        <taxon>Pentapetalae</taxon>
        <taxon>asterids</taxon>
        <taxon>campanulids</taxon>
        <taxon>Asterales</taxon>
        <taxon>Asteraceae</taxon>
        <taxon>Asteroideae</taxon>
        <taxon>Anthemideae</taxon>
        <taxon>Anthemidinae</taxon>
        <taxon>Tanacetum</taxon>
    </lineage>
</organism>
<gene>
    <name evidence="2" type="ORF">Tci_043275</name>
</gene>
<name>A0A6L2MDF7_TANCI</name>
<dbReference type="AlphaFoldDB" id="A0A6L2MDF7"/>
<comment type="caution">
    <text evidence="2">The sequence shown here is derived from an EMBL/GenBank/DDBJ whole genome shotgun (WGS) entry which is preliminary data.</text>
</comment>
<evidence type="ECO:0000313" key="2">
    <source>
        <dbReference type="EMBL" id="GEU71297.1"/>
    </source>
</evidence>
<evidence type="ECO:0000256" key="1">
    <source>
        <dbReference type="SAM" id="MobiDB-lite"/>
    </source>
</evidence>
<proteinExistence type="predicted"/>
<protein>
    <submittedName>
        <fullName evidence="2">Zinc finger, CCHC-type</fullName>
    </submittedName>
</protein>